<reference evidence="1 2" key="2">
    <citation type="journal article" date="2022" name="Mol. Ecol. Resour.">
        <title>The genomes of chicory, endive, great burdock and yacon provide insights into Asteraceae paleo-polyploidization history and plant inulin production.</title>
        <authorList>
            <person name="Fan W."/>
            <person name="Wang S."/>
            <person name="Wang H."/>
            <person name="Wang A."/>
            <person name="Jiang F."/>
            <person name="Liu H."/>
            <person name="Zhao H."/>
            <person name="Xu D."/>
            <person name="Zhang Y."/>
        </authorList>
    </citation>
    <scope>NUCLEOTIDE SEQUENCE [LARGE SCALE GENOMIC DNA]</scope>
    <source>
        <strain evidence="2">cv. Yunnan</strain>
        <tissue evidence="1">Leaves</tissue>
    </source>
</reference>
<dbReference type="EMBL" id="CM042025">
    <property type="protein sequence ID" value="KAI3809335.1"/>
    <property type="molecule type" value="Genomic_DNA"/>
</dbReference>
<proteinExistence type="predicted"/>
<organism evidence="1 2">
    <name type="scientific">Smallanthus sonchifolius</name>
    <dbReference type="NCBI Taxonomy" id="185202"/>
    <lineage>
        <taxon>Eukaryota</taxon>
        <taxon>Viridiplantae</taxon>
        <taxon>Streptophyta</taxon>
        <taxon>Embryophyta</taxon>
        <taxon>Tracheophyta</taxon>
        <taxon>Spermatophyta</taxon>
        <taxon>Magnoliopsida</taxon>
        <taxon>eudicotyledons</taxon>
        <taxon>Gunneridae</taxon>
        <taxon>Pentapetalae</taxon>
        <taxon>asterids</taxon>
        <taxon>campanulids</taxon>
        <taxon>Asterales</taxon>
        <taxon>Asteraceae</taxon>
        <taxon>Asteroideae</taxon>
        <taxon>Heliantheae alliance</taxon>
        <taxon>Millerieae</taxon>
        <taxon>Smallanthus</taxon>
    </lineage>
</organism>
<gene>
    <name evidence="1" type="ORF">L1987_25306</name>
</gene>
<accession>A0ACB9IPB5</accession>
<keyword evidence="2" id="KW-1185">Reference proteome</keyword>
<reference evidence="2" key="1">
    <citation type="journal article" date="2022" name="Mol. Ecol. Resour.">
        <title>The genomes of chicory, endive, great burdock and yacon provide insights into Asteraceae palaeo-polyploidization history and plant inulin production.</title>
        <authorList>
            <person name="Fan W."/>
            <person name="Wang S."/>
            <person name="Wang H."/>
            <person name="Wang A."/>
            <person name="Jiang F."/>
            <person name="Liu H."/>
            <person name="Zhao H."/>
            <person name="Xu D."/>
            <person name="Zhang Y."/>
        </authorList>
    </citation>
    <scope>NUCLEOTIDE SEQUENCE [LARGE SCALE GENOMIC DNA]</scope>
    <source>
        <strain evidence="2">cv. Yunnan</strain>
    </source>
</reference>
<protein>
    <submittedName>
        <fullName evidence="1">Uncharacterized protein</fullName>
    </submittedName>
</protein>
<comment type="caution">
    <text evidence="1">The sequence shown here is derived from an EMBL/GenBank/DDBJ whole genome shotgun (WGS) entry which is preliminary data.</text>
</comment>
<evidence type="ECO:0000313" key="2">
    <source>
        <dbReference type="Proteomes" id="UP001056120"/>
    </source>
</evidence>
<sequence>MVRFESASRKRDRDEDNNVGLIFGGVGSGLQGSSFDRFSGCRKFMWDGYGRKRKPCRLFLNSNKKCECLRVMVCSIEGLSLVWMSWEGDDDERSEMNGG</sequence>
<evidence type="ECO:0000313" key="1">
    <source>
        <dbReference type="EMBL" id="KAI3809335.1"/>
    </source>
</evidence>
<dbReference type="Proteomes" id="UP001056120">
    <property type="component" value="Linkage Group LG08"/>
</dbReference>
<name>A0ACB9IPB5_9ASTR</name>